<dbReference type="RefSeq" id="WP_227929616.1">
    <property type="nucleotide sequence ID" value="NZ_CP094984.1"/>
</dbReference>
<dbReference type="Proteomes" id="UP000829758">
    <property type="component" value="Chromosome"/>
</dbReference>
<dbReference type="GO" id="GO:0008081">
    <property type="term" value="F:phosphoric diester hydrolase activity"/>
    <property type="evidence" value="ECO:0007669"/>
    <property type="project" value="InterPro"/>
</dbReference>
<dbReference type="Pfam" id="PF03009">
    <property type="entry name" value="GDPD"/>
    <property type="match status" value="1"/>
</dbReference>
<evidence type="ECO:0000256" key="1">
    <source>
        <dbReference type="SAM" id="MobiDB-lite"/>
    </source>
</evidence>
<reference evidence="3" key="1">
    <citation type="submission" date="2021-10" db="EMBL/GenBank/DDBJ databases">
        <title>Novel species in genus Arthrobacter.</title>
        <authorList>
            <person name="Liu Y."/>
        </authorList>
    </citation>
    <scope>NUCLEOTIDE SEQUENCE</scope>
    <source>
        <strain evidence="5">zg-Y462</strain>
        <strain evidence="3">Zg-Y462</strain>
    </source>
</reference>
<evidence type="ECO:0000313" key="3">
    <source>
        <dbReference type="EMBL" id="MCC3274042.1"/>
    </source>
</evidence>
<dbReference type="Proteomes" id="UP001155145">
    <property type="component" value="Unassembled WGS sequence"/>
</dbReference>
<dbReference type="EMBL" id="CP094984">
    <property type="protein sequence ID" value="UON92836.1"/>
    <property type="molecule type" value="Genomic_DNA"/>
</dbReference>
<gene>
    <name evidence="3" type="ORF">LJ755_15060</name>
    <name evidence="4" type="ORF">MUK71_04110</name>
</gene>
<evidence type="ECO:0000313" key="4">
    <source>
        <dbReference type="EMBL" id="UON92836.1"/>
    </source>
</evidence>
<dbReference type="InterPro" id="IPR030395">
    <property type="entry name" value="GP_PDE_dom"/>
</dbReference>
<feature type="domain" description="GP-PDE" evidence="2">
    <location>
        <begin position="15"/>
        <end position="261"/>
    </location>
</feature>
<dbReference type="InterPro" id="IPR017946">
    <property type="entry name" value="PLC-like_Pdiesterase_TIM-brl"/>
</dbReference>
<evidence type="ECO:0000313" key="6">
    <source>
        <dbReference type="Proteomes" id="UP001155145"/>
    </source>
</evidence>
<dbReference type="PANTHER" id="PTHR46211:SF1">
    <property type="entry name" value="GLYCEROPHOSPHODIESTER PHOSPHODIESTERASE, CYTOPLASMIC"/>
    <property type="match status" value="1"/>
</dbReference>
<name>A0A9X1MBE3_9MICC</name>
<dbReference type="GO" id="GO:0006629">
    <property type="term" value="P:lipid metabolic process"/>
    <property type="evidence" value="ECO:0007669"/>
    <property type="project" value="InterPro"/>
</dbReference>
<organism evidence="3 6">
    <name type="scientific">Arthrobacter zhangbolii</name>
    <dbReference type="NCBI Taxonomy" id="2886936"/>
    <lineage>
        <taxon>Bacteria</taxon>
        <taxon>Bacillati</taxon>
        <taxon>Actinomycetota</taxon>
        <taxon>Actinomycetes</taxon>
        <taxon>Micrococcales</taxon>
        <taxon>Micrococcaceae</taxon>
        <taxon>Arthrobacter</taxon>
    </lineage>
</organism>
<dbReference type="EMBL" id="JAJFZT010000011">
    <property type="protein sequence ID" value="MCC3274042.1"/>
    <property type="molecule type" value="Genomic_DNA"/>
</dbReference>
<dbReference type="SUPFAM" id="SSF51695">
    <property type="entry name" value="PLC-like phosphodiesterases"/>
    <property type="match status" value="1"/>
</dbReference>
<sequence length="284" mass="29683">MAEKAESNVPGRHIPLVVGHRGNSGFAPENTAAAFAQAAVAGANMIETDVRLTADGELFLFHDETGVRTTNVAQVYPLRAEDPITSFTAGELRRLDAGAHFGPEYAGEPIVFLSELPAALGFELGVNLEIKSPVSSPGVEQELALMLAGNRDWAQLLETQQLAVSSFDPASVSRLADLHLPAWQLVSTDPDAVLLARTDPRVRGVVADHRCLTAQGAAAVRAAELGLWVYTVNSDADTAAVLALGVDAVITDFPGNLLAPAVAGGPADAGRDTSEEPPAVPVVR</sequence>
<evidence type="ECO:0000259" key="2">
    <source>
        <dbReference type="PROSITE" id="PS51704"/>
    </source>
</evidence>
<dbReference type="AlphaFoldDB" id="A0A9X1MBE3"/>
<evidence type="ECO:0000313" key="5">
    <source>
        <dbReference type="Proteomes" id="UP000829758"/>
    </source>
</evidence>
<proteinExistence type="predicted"/>
<accession>A0A9X1MBE3</accession>
<protein>
    <recommendedName>
        <fullName evidence="2">GP-PDE domain-containing protein</fullName>
    </recommendedName>
</protein>
<dbReference type="PROSITE" id="PS51704">
    <property type="entry name" value="GP_PDE"/>
    <property type="match status" value="1"/>
</dbReference>
<dbReference type="Gene3D" id="3.20.20.190">
    <property type="entry name" value="Phosphatidylinositol (PI) phosphodiesterase"/>
    <property type="match status" value="1"/>
</dbReference>
<keyword evidence="5" id="KW-1185">Reference proteome</keyword>
<feature type="region of interest" description="Disordered" evidence="1">
    <location>
        <begin position="264"/>
        <end position="284"/>
    </location>
</feature>
<dbReference type="PANTHER" id="PTHR46211">
    <property type="entry name" value="GLYCEROPHOSPHORYL DIESTER PHOSPHODIESTERASE"/>
    <property type="match status" value="1"/>
</dbReference>